<evidence type="ECO:0000313" key="2">
    <source>
        <dbReference type="Proteomes" id="UP001597244"/>
    </source>
</evidence>
<dbReference type="InterPro" id="IPR021701">
    <property type="entry name" value="DUF3284"/>
</dbReference>
<name>A0ABW4DSR3_9LACO</name>
<keyword evidence="2" id="KW-1185">Reference proteome</keyword>
<accession>A0ABW4DSR3</accession>
<dbReference type="RefSeq" id="WP_125578326.1">
    <property type="nucleotide sequence ID" value="NZ_JBHTOF010000093.1"/>
</dbReference>
<proteinExistence type="predicted"/>
<organism evidence="1 2">
    <name type="scientific">Lapidilactobacillus mulanensis</name>
    <dbReference type="NCBI Taxonomy" id="2485999"/>
    <lineage>
        <taxon>Bacteria</taxon>
        <taxon>Bacillati</taxon>
        <taxon>Bacillota</taxon>
        <taxon>Bacilli</taxon>
        <taxon>Lactobacillales</taxon>
        <taxon>Lactobacillaceae</taxon>
        <taxon>Lapidilactobacillus</taxon>
    </lineage>
</organism>
<gene>
    <name evidence="1" type="ORF">ACFQ4L_08135</name>
</gene>
<sequence length="149" mass="17785">MRTDTLSYKYHYQAKKTDLFQVLIREQLGYFRRNDPSIKELKTGTTIETHLQTKLNKIQTENSMTIKNIIPNELFQLETTQQGGVIVQTYQFEQDHRGKERVVYSERNTFSESRSQMNFMVMGGLYKFFYNRGIKKRIQYLDNLALQNH</sequence>
<evidence type="ECO:0000313" key="1">
    <source>
        <dbReference type="EMBL" id="MFD1466030.1"/>
    </source>
</evidence>
<dbReference type="Proteomes" id="UP001597244">
    <property type="component" value="Unassembled WGS sequence"/>
</dbReference>
<reference evidence="2" key="1">
    <citation type="journal article" date="2019" name="Int. J. Syst. Evol. Microbiol.">
        <title>The Global Catalogue of Microorganisms (GCM) 10K type strain sequencing project: providing services to taxonomists for standard genome sequencing and annotation.</title>
        <authorList>
            <consortium name="The Broad Institute Genomics Platform"/>
            <consortium name="The Broad Institute Genome Sequencing Center for Infectious Disease"/>
            <person name="Wu L."/>
            <person name="Ma J."/>
        </authorList>
    </citation>
    <scope>NUCLEOTIDE SEQUENCE [LARGE SCALE GENOMIC DNA]</scope>
    <source>
        <strain evidence="2">CCM 8951</strain>
    </source>
</reference>
<protein>
    <submittedName>
        <fullName evidence="1">DUF3284 domain-containing protein</fullName>
    </submittedName>
</protein>
<dbReference type="EMBL" id="JBHTOF010000093">
    <property type="protein sequence ID" value="MFD1466030.1"/>
    <property type="molecule type" value="Genomic_DNA"/>
</dbReference>
<dbReference type="Pfam" id="PF11687">
    <property type="entry name" value="DUF3284"/>
    <property type="match status" value="1"/>
</dbReference>
<comment type="caution">
    <text evidence="1">The sequence shown here is derived from an EMBL/GenBank/DDBJ whole genome shotgun (WGS) entry which is preliminary data.</text>
</comment>